<comment type="caution">
    <text evidence="1">The sequence shown here is derived from an EMBL/GenBank/DDBJ whole genome shotgun (WGS) entry which is preliminary data.</text>
</comment>
<evidence type="ECO:0000313" key="2">
    <source>
        <dbReference type="Proteomes" id="UP000248786"/>
    </source>
</evidence>
<reference evidence="1 2" key="1">
    <citation type="submission" date="2018-05" db="EMBL/GenBank/DDBJ databases">
        <title>Draft genome sequences of Dehalococcoides mccartyi strains RC and KS.</title>
        <authorList>
            <person name="Higgins S.A."/>
            <person name="Padilla-Crespo E."/>
            <person name="Loeffler F.E."/>
        </authorList>
    </citation>
    <scope>NUCLEOTIDE SEQUENCE [LARGE SCALE GENOMIC DNA]</scope>
    <source>
        <strain evidence="1 2">KS</strain>
    </source>
</reference>
<evidence type="ECO:0000313" key="1">
    <source>
        <dbReference type="EMBL" id="RAL70910.1"/>
    </source>
</evidence>
<proteinExistence type="predicted"/>
<sequence>MTKSTRVIPPFPQMTIGVMGSAGGTMTDETKKVYGVWVPA</sequence>
<gene>
    <name evidence="1" type="ORF">C1G86_0610</name>
</gene>
<dbReference type="EMBL" id="QGLD01000008">
    <property type="protein sequence ID" value="RAL70910.1"/>
    <property type="molecule type" value="Genomic_DNA"/>
</dbReference>
<organism evidence="1 2">
    <name type="scientific">Dehalococcoides mccartyi</name>
    <dbReference type="NCBI Taxonomy" id="61435"/>
    <lineage>
        <taxon>Bacteria</taxon>
        <taxon>Bacillati</taxon>
        <taxon>Chloroflexota</taxon>
        <taxon>Dehalococcoidia</taxon>
        <taxon>Dehalococcoidales</taxon>
        <taxon>Dehalococcoidaceae</taxon>
        <taxon>Dehalococcoides</taxon>
    </lineage>
</organism>
<protein>
    <submittedName>
        <fullName evidence="1">Uncharacterized protein</fullName>
    </submittedName>
</protein>
<accession>A0A328EQF3</accession>
<name>A0A328EQF3_9CHLR</name>
<dbReference type="Proteomes" id="UP000248786">
    <property type="component" value="Unassembled WGS sequence"/>
</dbReference>
<dbReference type="AlphaFoldDB" id="A0A328EQF3"/>